<comment type="similarity">
    <text evidence="1">Belongs to the aspartyl/asparaginyl beta-hydroxylase family.</text>
</comment>
<name>A0A2S6GPN5_9PSEU</name>
<dbReference type="InterPro" id="IPR051821">
    <property type="entry name" value="Asp/Asn_beta-hydroxylase"/>
</dbReference>
<dbReference type="OrthoDB" id="21665at2"/>
<dbReference type="InterPro" id="IPR027443">
    <property type="entry name" value="IPNS-like_sf"/>
</dbReference>
<evidence type="ECO:0000313" key="5">
    <source>
        <dbReference type="EMBL" id="PPK67179.1"/>
    </source>
</evidence>
<dbReference type="GO" id="GO:0051213">
    <property type="term" value="F:dioxygenase activity"/>
    <property type="evidence" value="ECO:0007669"/>
    <property type="project" value="UniProtKB-KW"/>
</dbReference>
<protein>
    <submittedName>
        <fullName evidence="5">Aspartate beta-hydroxylase/beta-hydroxylase</fullName>
    </submittedName>
</protein>
<evidence type="ECO:0000256" key="1">
    <source>
        <dbReference type="ARBA" id="ARBA00007730"/>
    </source>
</evidence>
<feature type="domain" description="Aspartyl/asparaginy/proline hydroxylase" evidence="4">
    <location>
        <begin position="46"/>
        <end position="199"/>
    </location>
</feature>
<reference evidence="5 6" key="1">
    <citation type="submission" date="2018-02" db="EMBL/GenBank/DDBJ databases">
        <title>Genomic Encyclopedia of Archaeal and Bacterial Type Strains, Phase II (KMG-II): from individual species to whole genera.</title>
        <authorList>
            <person name="Goeker M."/>
        </authorList>
    </citation>
    <scope>NUCLEOTIDE SEQUENCE [LARGE SCALE GENOMIC DNA]</scope>
    <source>
        <strain evidence="5 6">YU 961-1</strain>
    </source>
</reference>
<sequence length="230" mass="26128">MKGSLSVNQPVVRQALNSYFLRASGKQNRFRIMSPYELFPQARALEARYDQVKAEVEALVRARGLARYADIDPIRAAEVSTDWRLYYAYMLGVPNPMAYRDCPTVVSFAENTPSVVNAFISVLEPGVGLKAHCGPYAGILRYHLALSVPTENPPSLRVGSEYHTWRERESILIDDTFEHEVHNTSDEPRVVLIVDIRRPMGFVRDRVNIASLRLKRKWSDQYLQGSTGDI</sequence>
<dbReference type="RefSeq" id="WP_104479927.1">
    <property type="nucleotide sequence ID" value="NZ_CP154825.1"/>
</dbReference>
<evidence type="ECO:0000256" key="2">
    <source>
        <dbReference type="ARBA" id="ARBA00022964"/>
    </source>
</evidence>
<keyword evidence="3" id="KW-0560">Oxidoreductase</keyword>
<dbReference type="Proteomes" id="UP000239203">
    <property type="component" value="Unassembled WGS sequence"/>
</dbReference>
<dbReference type="InterPro" id="IPR007803">
    <property type="entry name" value="Asp/Arg/Pro-Hydrxlase"/>
</dbReference>
<accession>A0A2S6GPN5</accession>
<dbReference type="PANTHER" id="PTHR46332">
    <property type="entry name" value="ASPARTATE BETA-HYDROXYLASE DOMAIN-CONTAINING PROTEIN 2"/>
    <property type="match status" value="1"/>
</dbReference>
<dbReference type="AlphaFoldDB" id="A0A2S6GPN5"/>
<evidence type="ECO:0000259" key="4">
    <source>
        <dbReference type="Pfam" id="PF05118"/>
    </source>
</evidence>
<organism evidence="5 6">
    <name type="scientific">Actinokineospora auranticolor</name>
    <dbReference type="NCBI Taxonomy" id="155976"/>
    <lineage>
        <taxon>Bacteria</taxon>
        <taxon>Bacillati</taxon>
        <taxon>Actinomycetota</taxon>
        <taxon>Actinomycetes</taxon>
        <taxon>Pseudonocardiales</taxon>
        <taxon>Pseudonocardiaceae</taxon>
        <taxon>Actinokineospora</taxon>
    </lineage>
</organism>
<gene>
    <name evidence="5" type="ORF">CLV40_108176</name>
</gene>
<dbReference type="Gene3D" id="2.60.120.330">
    <property type="entry name" value="B-lactam Antibiotic, Isopenicillin N Synthase, Chain"/>
    <property type="match status" value="1"/>
</dbReference>
<dbReference type="EMBL" id="PTIX01000008">
    <property type="protein sequence ID" value="PPK67179.1"/>
    <property type="molecule type" value="Genomic_DNA"/>
</dbReference>
<evidence type="ECO:0000256" key="3">
    <source>
        <dbReference type="ARBA" id="ARBA00023002"/>
    </source>
</evidence>
<dbReference type="Pfam" id="PF05118">
    <property type="entry name" value="Asp_Arg_Hydrox"/>
    <property type="match status" value="1"/>
</dbReference>
<evidence type="ECO:0000313" key="6">
    <source>
        <dbReference type="Proteomes" id="UP000239203"/>
    </source>
</evidence>
<keyword evidence="2" id="KW-0223">Dioxygenase</keyword>
<proteinExistence type="inferred from homology"/>
<keyword evidence="6" id="KW-1185">Reference proteome</keyword>
<dbReference type="SUPFAM" id="SSF51197">
    <property type="entry name" value="Clavaminate synthase-like"/>
    <property type="match status" value="1"/>
</dbReference>
<comment type="caution">
    <text evidence="5">The sequence shown here is derived from an EMBL/GenBank/DDBJ whole genome shotgun (WGS) entry which is preliminary data.</text>
</comment>
<dbReference type="PANTHER" id="PTHR46332:SF5">
    <property type="entry name" value="ASPARTATE BETA-HYDROXYLASE DOMAIN CONTAINING 2"/>
    <property type="match status" value="1"/>
</dbReference>